<dbReference type="InterPro" id="IPR000683">
    <property type="entry name" value="Gfo/Idh/MocA-like_OxRdtase_N"/>
</dbReference>
<protein>
    <submittedName>
        <fullName evidence="5">Gfo/Idh/MocA family oxidoreductase</fullName>
    </submittedName>
</protein>
<keyword evidence="1" id="KW-0520">NAD</keyword>
<proteinExistence type="predicted"/>
<dbReference type="SUPFAM" id="SSF55347">
    <property type="entry name" value="Glyceraldehyde-3-phosphate dehydrogenase-like, C-terminal domain"/>
    <property type="match status" value="1"/>
</dbReference>
<dbReference type="Gene3D" id="3.30.360.10">
    <property type="entry name" value="Dihydrodipicolinate Reductase, domain 2"/>
    <property type="match status" value="1"/>
</dbReference>
<evidence type="ECO:0000313" key="5">
    <source>
        <dbReference type="EMBL" id="MBD7916727.1"/>
    </source>
</evidence>
<name>A0ABR8Q8G8_9CELL</name>
<feature type="domain" description="GFO/IDH/MocA-like oxidoreductase" evidence="4">
    <location>
        <begin position="132"/>
        <end position="251"/>
    </location>
</feature>
<dbReference type="InterPro" id="IPR036291">
    <property type="entry name" value="NAD(P)-bd_dom_sf"/>
</dbReference>
<evidence type="ECO:0000259" key="3">
    <source>
        <dbReference type="Pfam" id="PF01408"/>
    </source>
</evidence>
<dbReference type="RefSeq" id="WP_191779210.1">
    <property type="nucleotide sequence ID" value="NZ_JACSQV010000001.1"/>
</dbReference>
<dbReference type="InterPro" id="IPR052515">
    <property type="entry name" value="Gfo/Idh/MocA_Oxidoreductase"/>
</dbReference>
<reference evidence="5 6" key="1">
    <citation type="submission" date="2020-08" db="EMBL/GenBank/DDBJ databases">
        <title>A Genomic Blueprint of the Chicken Gut Microbiome.</title>
        <authorList>
            <person name="Gilroy R."/>
            <person name="Ravi A."/>
            <person name="Getino M."/>
            <person name="Pursley I."/>
            <person name="Horton D.L."/>
            <person name="Alikhan N.-F."/>
            <person name="Baker D."/>
            <person name="Gharbi K."/>
            <person name="Hall N."/>
            <person name="Watson M."/>
            <person name="Adriaenssens E.M."/>
            <person name="Foster-Nyarko E."/>
            <person name="Jarju S."/>
            <person name="Secka A."/>
            <person name="Antonio M."/>
            <person name="Oren A."/>
            <person name="Chaudhuri R."/>
            <person name="La Ragione R.M."/>
            <person name="Hildebrand F."/>
            <person name="Pallen M.J."/>
        </authorList>
    </citation>
    <scope>NUCLEOTIDE SEQUENCE [LARGE SCALE GENOMIC DNA]</scope>
    <source>
        <strain evidence="5 6">Sa3CUA2</strain>
    </source>
</reference>
<feature type="region of interest" description="Disordered" evidence="2">
    <location>
        <begin position="376"/>
        <end position="404"/>
    </location>
</feature>
<accession>A0ABR8Q8G8</accession>
<dbReference type="PANTHER" id="PTHR43249">
    <property type="entry name" value="UDP-N-ACETYL-2-AMINO-2-DEOXY-D-GLUCURONATE OXIDASE"/>
    <property type="match status" value="1"/>
</dbReference>
<organism evidence="5 6">
    <name type="scientific">Cellulomonas avistercoris</name>
    <dbReference type="NCBI Taxonomy" id="2762242"/>
    <lineage>
        <taxon>Bacteria</taxon>
        <taxon>Bacillati</taxon>
        <taxon>Actinomycetota</taxon>
        <taxon>Actinomycetes</taxon>
        <taxon>Micrococcales</taxon>
        <taxon>Cellulomonadaceae</taxon>
        <taxon>Cellulomonas</taxon>
    </lineage>
</organism>
<dbReference type="Pfam" id="PF22725">
    <property type="entry name" value="GFO_IDH_MocA_C3"/>
    <property type="match status" value="1"/>
</dbReference>
<evidence type="ECO:0000256" key="1">
    <source>
        <dbReference type="ARBA" id="ARBA00023027"/>
    </source>
</evidence>
<gene>
    <name evidence="5" type="ORF">H9657_00320</name>
</gene>
<dbReference type="Pfam" id="PF01408">
    <property type="entry name" value="GFO_IDH_MocA"/>
    <property type="match status" value="1"/>
</dbReference>
<dbReference type="Gene3D" id="3.40.50.720">
    <property type="entry name" value="NAD(P)-binding Rossmann-like Domain"/>
    <property type="match status" value="1"/>
</dbReference>
<evidence type="ECO:0000256" key="2">
    <source>
        <dbReference type="SAM" id="MobiDB-lite"/>
    </source>
</evidence>
<dbReference type="Proteomes" id="UP000604241">
    <property type="component" value="Unassembled WGS sequence"/>
</dbReference>
<dbReference type="SUPFAM" id="SSF51735">
    <property type="entry name" value="NAD(P)-binding Rossmann-fold domains"/>
    <property type="match status" value="1"/>
</dbReference>
<evidence type="ECO:0000313" key="6">
    <source>
        <dbReference type="Proteomes" id="UP000604241"/>
    </source>
</evidence>
<keyword evidence="6" id="KW-1185">Reference proteome</keyword>
<evidence type="ECO:0000259" key="4">
    <source>
        <dbReference type="Pfam" id="PF22725"/>
    </source>
</evidence>
<comment type="caution">
    <text evidence="5">The sequence shown here is derived from an EMBL/GenBank/DDBJ whole genome shotgun (WGS) entry which is preliminary data.</text>
</comment>
<feature type="domain" description="Gfo/Idh/MocA-like oxidoreductase N-terminal" evidence="3">
    <location>
        <begin position="2"/>
        <end position="121"/>
    </location>
</feature>
<dbReference type="PANTHER" id="PTHR43249:SF1">
    <property type="entry name" value="D-GLUCOSIDE 3-DEHYDROGENASE"/>
    <property type="match status" value="1"/>
</dbReference>
<sequence length="404" mass="43047">MLNIAVVGTGGIAAAHLAGYAAFPEQCRVVALHDVVASRAHDTKATSGLDDADVVGYEELLAREDVDLVSVCTPPSSHRYLTVDLLRSGKNVLVEKPMAPSVADCDEMLAAAREAGKLLSVVAQNRFRNDLAAVKETIDSGLLGPVSHARVDSAWWRGTPYYDLDWRGTWQSEGGGPTLNHAIHHIDLLLWMLGRPERVTAVMTNAWHDNSEVEDLSVALLEWERTIATLTASVVHHGEQQAFAVQGRDAAVAQPWSVAAESAQPNGFPARGGNAELVAAIERLAADRVPLVHEGHTGQLGDVVAAIVAGRAPAITGEDGRRTVEVVTAVYQAAIERRPVDLPLDPASPWYTGEALLARAPRYHEKTGAVASQEGVVSLGGSPAPHAPHAPHTPHATTSEEHTR</sequence>
<dbReference type="EMBL" id="JACSQV010000001">
    <property type="protein sequence ID" value="MBD7916727.1"/>
    <property type="molecule type" value="Genomic_DNA"/>
</dbReference>
<dbReference type="InterPro" id="IPR055170">
    <property type="entry name" value="GFO_IDH_MocA-like_dom"/>
</dbReference>